<name>A0A1Z5KLW2_FISSO</name>
<evidence type="ECO:0000313" key="1">
    <source>
        <dbReference type="EMBL" id="GAX27157.1"/>
    </source>
</evidence>
<dbReference type="AlphaFoldDB" id="A0A1Z5KLW2"/>
<accession>A0A1Z5KLW2</accession>
<proteinExistence type="predicted"/>
<gene>
    <name evidence="1" type="ORF">FisN_13Lh295</name>
</gene>
<dbReference type="EMBL" id="BDSP01000253">
    <property type="protein sequence ID" value="GAX27157.1"/>
    <property type="molecule type" value="Genomic_DNA"/>
</dbReference>
<sequence length="196" mass="22728">MNALERIPEEQISPRQRALLPEQLALYRLIREQVTRLDEIDWHAYGTFAICLDNHTILRLSRKFSRNEKYPSFLLYSPCLECVVFGDHKADILETVTFLWSLRRSEALDLALLEREIYGKDCTFDFSFLQPKQLARIPNAHTEISFGKGVWNAQQSIVLASRPYPLQLHFTIGVYDDVGFAFDDGGTAFVRELENR</sequence>
<protein>
    <submittedName>
        <fullName evidence="1">Uncharacterized protein</fullName>
    </submittedName>
</protein>
<dbReference type="Proteomes" id="UP000198406">
    <property type="component" value="Unassembled WGS sequence"/>
</dbReference>
<organism evidence="1 2">
    <name type="scientific">Fistulifera solaris</name>
    <name type="common">Oleaginous diatom</name>
    <dbReference type="NCBI Taxonomy" id="1519565"/>
    <lineage>
        <taxon>Eukaryota</taxon>
        <taxon>Sar</taxon>
        <taxon>Stramenopiles</taxon>
        <taxon>Ochrophyta</taxon>
        <taxon>Bacillariophyta</taxon>
        <taxon>Bacillariophyceae</taxon>
        <taxon>Bacillariophycidae</taxon>
        <taxon>Naviculales</taxon>
        <taxon>Naviculaceae</taxon>
        <taxon>Fistulifera</taxon>
    </lineage>
</organism>
<dbReference type="InParanoid" id="A0A1Z5KLW2"/>
<reference evidence="1 2" key="1">
    <citation type="journal article" date="2015" name="Plant Cell">
        <title>Oil accumulation by the oleaginous diatom Fistulifera solaris as revealed by the genome and transcriptome.</title>
        <authorList>
            <person name="Tanaka T."/>
            <person name="Maeda Y."/>
            <person name="Veluchamy A."/>
            <person name="Tanaka M."/>
            <person name="Abida H."/>
            <person name="Marechal E."/>
            <person name="Bowler C."/>
            <person name="Muto M."/>
            <person name="Sunaga Y."/>
            <person name="Tanaka M."/>
            <person name="Yoshino T."/>
            <person name="Taniguchi T."/>
            <person name="Fukuda Y."/>
            <person name="Nemoto M."/>
            <person name="Matsumoto M."/>
            <person name="Wong P.S."/>
            <person name="Aburatani S."/>
            <person name="Fujibuchi W."/>
        </authorList>
    </citation>
    <scope>NUCLEOTIDE SEQUENCE [LARGE SCALE GENOMIC DNA]</scope>
    <source>
        <strain evidence="1 2">JPCC DA0580</strain>
    </source>
</reference>
<keyword evidence="2" id="KW-1185">Reference proteome</keyword>
<evidence type="ECO:0000313" key="2">
    <source>
        <dbReference type="Proteomes" id="UP000198406"/>
    </source>
</evidence>
<comment type="caution">
    <text evidence="1">The sequence shown here is derived from an EMBL/GenBank/DDBJ whole genome shotgun (WGS) entry which is preliminary data.</text>
</comment>